<dbReference type="InterPro" id="IPR051742">
    <property type="entry name" value="Ribosome_Assembly_uL10"/>
</dbReference>
<dbReference type="InterPro" id="IPR040637">
    <property type="entry name" value="Ribosomal_uL10-like_insert"/>
</dbReference>
<gene>
    <name evidence="7" type="ORF">PTTT1_LOCUS38086</name>
</gene>
<protein>
    <recommendedName>
        <fullName evidence="5">Ribosome assembly factor mrt4</fullName>
    </recommendedName>
</protein>
<dbReference type="EMBL" id="OU594944">
    <property type="protein sequence ID" value="CAG9288288.1"/>
    <property type="molecule type" value="Genomic_DNA"/>
</dbReference>
<organism evidence="7">
    <name type="scientific">Phaeodactylum tricornutum</name>
    <name type="common">Diatom</name>
    <dbReference type="NCBI Taxonomy" id="2850"/>
    <lineage>
        <taxon>Eukaryota</taxon>
        <taxon>Sar</taxon>
        <taxon>Stramenopiles</taxon>
        <taxon>Ochrophyta</taxon>
        <taxon>Bacillariophyta</taxon>
        <taxon>Bacillariophyceae</taxon>
        <taxon>Bacillariophycidae</taxon>
        <taxon>Naviculales</taxon>
        <taxon>Phaeodactylaceae</taxon>
        <taxon>Phaeodactylum</taxon>
    </lineage>
</organism>
<dbReference type="PANTHER" id="PTHR45841">
    <property type="entry name" value="MRNA TURNOVER PROTEIN 4 MRTO4"/>
    <property type="match status" value="1"/>
</dbReference>
<feature type="non-terminal residue" evidence="7">
    <location>
        <position position="1"/>
    </location>
</feature>
<dbReference type="GO" id="GO:0030687">
    <property type="term" value="C:preribosome, large subunit precursor"/>
    <property type="evidence" value="ECO:0007669"/>
    <property type="project" value="TreeGrafter"/>
</dbReference>
<comment type="function">
    <text evidence="1 5">Component of the ribosome assembly machinery. Nuclear paralog of the ribosomal protein P0, it binds pre-60S subunits at an early stage of assembly in the nucleolus, and is replaced by P0 in cytoplasmic pre-60S subunits and mature 80S ribosomes.</text>
</comment>
<feature type="domain" description="Large ribosomal subunit protein uL10-like insertion" evidence="6">
    <location>
        <begin position="125"/>
        <end position="198"/>
    </location>
</feature>
<evidence type="ECO:0000256" key="4">
    <source>
        <dbReference type="ARBA" id="ARBA00023242"/>
    </source>
</evidence>
<keyword evidence="5" id="KW-0690">Ribosome biogenesis</keyword>
<dbReference type="Pfam" id="PF17777">
    <property type="entry name" value="RL10P_insert"/>
    <property type="match status" value="1"/>
</dbReference>
<keyword evidence="4 5" id="KW-0539">Nucleus</keyword>
<comment type="subcellular location">
    <subcellularLocation>
        <location evidence="5">Cytoplasm</location>
    </subcellularLocation>
    <subcellularLocation>
        <location evidence="5">Nucleus</location>
        <location evidence="5">Nucleolus</location>
    </subcellularLocation>
</comment>
<dbReference type="InterPro" id="IPR001790">
    <property type="entry name" value="Ribosomal_uL10"/>
</dbReference>
<dbReference type="GO" id="GO:0000956">
    <property type="term" value="P:nuclear-transcribed mRNA catabolic process"/>
    <property type="evidence" value="ECO:0007669"/>
    <property type="project" value="TreeGrafter"/>
</dbReference>
<dbReference type="Gene3D" id="3.30.70.1730">
    <property type="match status" value="1"/>
</dbReference>
<dbReference type="CDD" id="cd05796">
    <property type="entry name" value="Ribosomal_P0_like"/>
    <property type="match status" value="1"/>
</dbReference>
<dbReference type="SUPFAM" id="SSF160369">
    <property type="entry name" value="Ribosomal protein L10-like"/>
    <property type="match status" value="1"/>
</dbReference>
<comment type="similarity">
    <text evidence="2 5">Belongs to the universal ribosomal protein uL10 family.</text>
</comment>
<dbReference type="InterPro" id="IPR043164">
    <property type="entry name" value="Ribosomal_uL10-like_insert_sf"/>
</dbReference>
<dbReference type="AlphaFoldDB" id="A0A8J9TB62"/>
<dbReference type="Pfam" id="PF00466">
    <property type="entry name" value="Ribosomal_L10"/>
    <property type="match status" value="1"/>
</dbReference>
<evidence type="ECO:0000256" key="3">
    <source>
        <dbReference type="ARBA" id="ARBA00022490"/>
    </source>
</evidence>
<evidence type="ECO:0000256" key="1">
    <source>
        <dbReference type="ARBA" id="ARBA00004046"/>
    </source>
</evidence>
<comment type="subunit">
    <text evidence="5">Associates with the pre-60S ribosomal particle.</text>
</comment>
<dbReference type="GO" id="GO:0005737">
    <property type="term" value="C:cytoplasm"/>
    <property type="evidence" value="ECO:0007669"/>
    <property type="project" value="UniProtKB-SubCell"/>
</dbReference>
<sequence>SVALTQTEKRATREHKSAFIKDVRESVDKHKSLYLFSYENMRSNKFKDVRRHFRGTAKEEPSRIFLGKNKLLQLALGRTPEEEYSDNLRHVAKRITGGCVGVLSTSRSRNDVEGYFSSYSEPDFARAGSVSPREVLVNSGMLDAFPVSMMEQFRKLGMPVEIQNGKVVFRDGVSEFRICKEGETLSAEKCKLLVHFGIKITNFKVGLVCRWENGEFELLE</sequence>
<dbReference type="SMR" id="A0A8J9TB62"/>
<dbReference type="GO" id="GO:0000027">
    <property type="term" value="P:ribosomal large subunit assembly"/>
    <property type="evidence" value="ECO:0007669"/>
    <property type="project" value="InterPro"/>
</dbReference>
<evidence type="ECO:0000256" key="5">
    <source>
        <dbReference type="RuleBase" id="RU364039"/>
    </source>
</evidence>
<proteinExistence type="inferred from homology"/>
<dbReference type="Gene3D" id="3.90.105.20">
    <property type="match status" value="1"/>
</dbReference>
<dbReference type="GO" id="GO:0006364">
    <property type="term" value="P:rRNA processing"/>
    <property type="evidence" value="ECO:0007669"/>
    <property type="project" value="TreeGrafter"/>
</dbReference>
<dbReference type="PANTHER" id="PTHR45841:SF1">
    <property type="entry name" value="MRNA TURNOVER PROTEIN 4 HOMOLOG"/>
    <property type="match status" value="1"/>
</dbReference>
<dbReference type="InterPro" id="IPR033867">
    <property type="entry name" value="Mrt4"/>
</dbReference>
<dbReference type="Proteomes" id="UP000836788">
    <property type="component" value="Chromosome 3"/>
</dbReference>
<evidence type="ECO:0000259" key="6">
    <source>
        <dbReference type="Pfam" id="PF17777"/>
    </source>
</evidence>
<evidence type="ECO:0000313" key="7">
    <source>
        <dbReference type="EMBL" id="CAG9288288.1"/>
    </source>
</evidence>
<name>A0A8J9TB62_PHATR</name>
<reference evidence="7" key="1">
    <citation type="submission" date="2022-02" db="EMBL/GenBank/DDBJ databases">
        <authorList>
            <person name="Giguere J D."/>
        </authorList>
    </citation>
    <scope>NUCLEOTIDE SEQUENCE</scope>
    <source>
        <strain evidence="7">CCAP 1055/1</strain>
    </source>
</reference>
<dbReference type="InterPro" id="IPR043141">
    <property type="entry name" value="Ribosomal_uL10-like_sf"/>
</dbReference>
<evidence type="ECO:0000256" key="2">
    <source>
        <dbReference type="ARBA" id="ARBA00008889"/>
    </source>
</evidence>
<dbReference type="GO" id="GO:0003723">
    <property type="term" value="F:RNA binding"/>
    <property type="evidence" value="ECO:0007669"/>
    <property type="project" value="TreeGrafter"/>
</dbReference>
<keyword evidence="3 5" id="KW-0963">Cytoplasm</keyword>
<accession>A0A8J9TB62</accession>
<dbReference type="GO" id="GO:0005730">
    <property type="term" value="C:nucleolus"/>
    <property type="evidence" value="ECO:0007669"/>
    <property type="project" value="UniProtKB-SubCell"/>
</dbReference>